<comment type="caution">
    <text evidence="7">The sequence shown here is derived from an EMBL/GenBank/DDBJ whole genome shotgun (WGS) entry which is preliminary data.</text>
</comment>
<reference evidence="7 8" key="1">
    <citation type="journal article" date="2017" name="Genome Biol.">
        <title>New reference genome sequences of hot pepper reveal the massive evolution of plant disease-resistance genes by retroduplication.</title>
        <authorList>
            <person name="Kim S."/>
            <person name="Park J."/>
            <person name="Yeom S.I."/>
            <person name="Kim Y.M."/>
            <person name="Seo E."/>
            <person name="Kim K.T."/>
            <person name="Kim M.S."/>
            <person name="Lee J.M."/>
            <person name="Cheong K."/>
            <person name="Shin H.S."/>
            <person name="Kim S.B."/>
            <person name="Han K."/>
            <person name="Lee J."/>
            <person name="Park M."/>
            <person name="Lee H.A."/>
            <person name="Lee H.Y."/>
            <person name="Lee Y."/>
            <person name="Oh S."/>
            <person name="Lee J.H."/>
            <person name="Choi E."/>
            <person name="Choi E."/>
            <person name="Lee S.E."/>
            <person name="Jeon J."/>
            <person name="Kim H."/>
            <person name="Choi G."/>
            <person name="Song H."/>
            <person name="Lee J."/>
            <person name="Lee S.C."/>
            <person name="Kwon J.K."/>
            <person name="Lee H.Y."/>
            <person name="Koo N."/>
            <person name="Hong Y."/>
            <person name="Kim R.W."/>
            <person name="Kang W.H."/>
            <person name="Huh J.H."/>
            <person name="Kang B.C."/>
            <person name="Yang T.J."/>
            <person name="Lee Y.H."/>
            <person name="Bennetzen J.L."/>
            <person name="Choi D."/>
        </authorList>
    </citation>
    <scope>NUCLEOTIDE SEQUENCE [LARGE SCALE GENOMIC DNA]</scope>
    <source>
        <strain evidence="8">cv. PBC81</strain>
    </source>
</reference>
<evidence type="ECO:0000256" key="2">
    <source>
        <dbReference type="ARBA" id="ARBA00022491"/>
    </source>
</evidence>
<protein>
    <recommendedName>
        <fullName evidence="6">OVATE domain-containing protein</fullName>
    </recommendedName>
</protein>
<dbReference type="InterPro" id="IPR006458">
    <property type="entry name" value="Ovate_C"/>
</dbReference>
<organism evidence="7 8">
    <name type="scientific">Capsicum baccatum</name>
    <name type="common">Peruvian pepper</name>
    <dbReference type="NCBI Taxonomy" id="33114"/>
    <lineage>
        <taxon>Eukaryota</taxon>
        <taxon>Viridiplantae</taxon>
        <taxon>Streptophyta</taxon>
        <taxon>Embryophyta</taxon>
        <taxon>Tracheophyta</taxon>
        <taxon>Spermatophyta</taxon>
        <taxon>Magnoliopsida</taxon>
        <taxon>eudicotyledons</taxon>
        <taxon>Gunneridae</taxon>
        <taxon>Pentapetalae</taxon>
        <taxon>asterids</taxon>
        <taxon>lamiids</taxon>
        <taxon>Solanales</taxon>
        <taxon>Solanaceae</taxon>
        <taxon>Solanoideae</taxon>
        <taxon>Capsiceae</taxon>
        <taxon>Capsicum</taxon>
    </lineage>
</organism>
<keyword evidence="2" id="KW-0678">Repressor</keyword>
<dbReference type="STRING" id="33114.A0A2G2WP87"/>
<dbReference type="EMBL" id="MLFT02000005">
    <property type="protein sequence ID" value="PHT47031.1"/>
    <property type="molecule type" value="Genomic_DNA"/>
</dbReference>
<accession>A0A2G2WP87</accession>
<evidence type="ECO:0000313" key="8">
    <source>
        <dbReference type="Proteomes" id="UP000224567"/>
    </source>
</evidence>
<keyword evidence="4" id="KW-0804">Transcription</keyword>
<dbReference type="PANTHER" id="PTHR35461">
    <property type="entry name" value="BNAANNG14610D PROTEIN"/>
    <property type="match status" value="1"/>
</dbReference>
<evidence type="ECO:0000259" key="6">
    <source>
        <dbReference type="PROSITE" id="PS51754"/>
    </source>
</evidence>
<evidence type="ECO:0000313" key="7">
    <source>
        <dbReference type="EMBL" id="PHT47031.1"/>
    </source>
</evidence>
<keyword evidence="3" id="KW-0805">Transcription regulation</keyword>
<evidence type="ECO:0000256" key="4">
    <source>
        <dbReference type="ARBA" id="ARBA00023163"/>
    </source>
</evidence>
<sequence length="223" mass="26074">MEPQILLKKTIQKTKNFLHKTPHNLKSFLFGGHNKLPKAASHFNTFFSVSKRFSGSKRIPKTTTVKELDDLYKDYYQQLHQPDHNEIQERKITVKTARKYQGMVEGDYSESQRKLAVRFGMEDKDRERRKEDEKKGCEVLSRSTSKGGLTLQQKMEELEMVEGEDIDHVLDIEEVLQCYSLLNSPVYVDIVDRFFIDMYTEFSFRKPSGSVNSLMRRLGPLKL</sequence>
<evidence type="ECO:0000256" key="5">
    <source>
        <dbReference type="ARBA" id="ARBA00023242"/>
    </source>
</evidence>
<dbReference type="AlphaFoldDB" id="A0A2G2WP87"/>
<dbReference type="GO" id="GO:0005634">
    <property type="term" value="C:nucleus"/>
    <property type="evidence" value="ECO:0007669"/>
    <property type="project" value="UniProtKB-SubCell"/>
</dbReference>
<dbReference type="OrthoDB" id="1928787at2759"/>
<gene>
    <name evidence="7" type="ORF">CQW23_11239</name>
</gene>
<proteinExistence type="predicted"/>
<dbReference type="GO" id="GO:0045892">
    <property type="term" value="P:negative regulation of DNA-templated transcription"/>
    <property type="evidence" value="ECO:0007669"/>
    <property type="project" value="UniProtKB-ARBA"/>
</dbReference>
<dbReference type="PANTHER" id="PTHR35461:SF9">
    <property type="entry name" value="OVATE DOMAIN-CONTAINING PROTEIN"/>
    <property type="match status" value="1"/>
</dbReference>
<name>A0A2G2WP87_CAPBA</name>
<keyword evidence="5" id="KW-0539">Nucleus</keyword>
<keyword evidence="8" id="KW-1185">Reference proteome</keyword>
<feature type="domain" description="OVATE" evidence="6">
    <location>
        <begin position="140"/>
        <end position="201"/>
    </location>
</feature>
<dbReference type="PROSITE" id="PS51754">
    <property type="entry name" value="OVATE"/>
    <property type="match status" value="1"/>
</dbReference>
<reference evidence="8" key="2">
    <citation type="journal article" date="2017" name="J. Anim. Genet.">
        <title>Multiple reference genome sequences of hot pepper reveal the massive evolution of plant disease resistance genes by retroduplication.</title>
        <authorList>
            <person name="Kim S."/>
            <person name="Park J."/>
            <person name="Yeom S.-I."/>
            <person name="Kim Y.-M."/>
            <person name="Seo E."/>
            <person name="Kim K.-T."/>
            <person name="Kim M.-S."/>
            <person name="Lee J.M."/>
            <person name="Cheong K."/>
            <person name="Shin H.-S."/>
            <person name="Kim S.-B."/>
            <person name="Han K."/>
            <person name="Lee J."/>
            <person name="Park M."/>
            <person name="Lee H.-A."/>
            <person name="Lee H.-Y."/>
            <person name="Lee Y."/>
            <person name="Oh S."/>
            <person name="Lee J.H."/>
            <person name="Choi E."/>
            <person name="Choi E."/>
            <person name="Lee S.E."/>
            <person name="Jeon J."/>
            <person name="Kim H."/>
            <person name="Choi G."/>
            <person name="Song H."/>
            <person name="Lee J."/>
            <person name="Lee S.-C."/>
            <person name="Kwon J.-K."/>
            <person name="Lee H.-Y."/>
            <person name="Koo N."/>
            <person name="Hong Y."/>
            <person name="Kim R.W."/>
            <person name="Kang W.-H."/>
            <person name="Huh J.H."/>
            <person name="Kang B.-C."/>
            <person name="Yang T.-J."/>
            <person name="Lee Y.-H."/>
            <person name="Bennetzen J.L."/>
            <person name="Choi D."/>
        </authorList>
    </citation>
    <scope>NUCLEOTIDE SEQUENCE [LARGE SCALE GENOMIC DNA]</scope>
    <source>
        <strain evidence="8">cv. PBC81</strain>
    </source>
</reference>
<comment type="subcellular location">
    <subcellularLocation>
        <location evidence="1">Nucleus</location>
    </subcellularLocation>
</comment>
<evidence type="ECO:0000256" key="1">
    <source>
        <dbReference type="ARBA" id="ARBA00004123"/>
    </source>
</evidence>
<evidence type="ECO:0000256" key="3">
    <source>
        <dbReference type="ARBA" id="ARBA00023015"/>
    </source>
</evidence>
<dbReference type="Proteomes" id="UP000224567">
    <property type="component" value="Unassembled WGS sequence"/>
</dbReference>